<protein>
    <recommendedName>
        <fullName evidence="2">Pyridinium-3,5-bisthiocarboxylic acid mononucleotide nickel insertion protein</fullName>
        <shortName evidence="2">P2TMN nickel insertion protein</shortName>
        <ecNumber evidence="2">4.99.1.12</ecNumber>
    </recommendedName>
    <alternativeName>
        <fullName evidence="2">Nickel-pincer cofactor biosynthesis protein LarC</fullName>
    </alternativeName>
</protein>
<dbReference type="EC" id="4.99.1.12" evidence="2"/>
<name>A0ABP6ZA64_9ACTN</name>
<gene>
    <name evidence="2 3" type="primary">larC</name>
    <name evidence="3" type="ORF">GCM10022236_01040</name>
</gene>
<comment type="caution">
    <text evidence="3">The sequence shown here is derived from an EMBL/GenBank/DDBJ whole genome shotgun (WGS) entry which is preliminary data.</text>
</comment>
<dbReference type="HAMAP" id="MF_01074">
    <property type="entry name" value="LarC"/>
    <property type="match status" value="1"/>
</dbReference>
<dbReference type="PANTHER" id="PTHR36566">
    <property type="entry name" value="NICKEL INSERTION PROTEIN-RELATED"/>
    <property type="match status" value="1"/>
</dbReference>
<dbReference type="EMBL" id="BAABAB010000002">
    <property type="protein sequence ID" value="GAA3603085.1"/>
    <property type="molecule type" value="Genomic_DNA"/>
</dbReference>
<dbReference type="PANTHER" id="PTHR36566:SF1">
    <property type="entry name" value="PYRIDINIUM-3,5-BISTHIOCARBOXYLIC ACID MONONUCLEOTIDE NICKEL INSERTION PROTEIN"/>
    <property type="match status" value="1"/>
</dbReference>
<evidence type="ECO:0000313" key="3">
    <source>
        <dbReference type="EMBL" id="GAA3603085.1"/>
    </source>
</evidence>
<organism evidence="3 4">
    <name type="scientific">Microlunatus ginsengisoli</name>
    <dbReference type="NCBI Taxonomy" id="363863"/>
    <lineage>
        <taxon>Bacteria</taxon>
        <taxon>Bacillati</taxon>
        <taxon>Actinomycetota</taxon>
        <taxon>Actinomycetes</taxon>
        <taxon>Propionibacteriales</taxon>
        <taxon>Propionibacteriaceae</taxon>
        <taxon>Microlunatus</taxon>
    </lineage>
</organism>
<dbReference type="Pfam" id="PF01969">
    <property type="entry name" value="Ni_insertion"/>
    <property type="match status" value="1"/>
</dbReference>
<evidence type="ECO:0000256" key="1">
    <source>
        <dbReference type="ARBA" id="ARBA00022596"/>
    </source>
</evidence>
<dbReference type="Gene3D" id="3.10.20.300">
    <property type="entry name" value="mk0293 like domain"/>
    <property type="match status" value="1"/>
</dbReference>
<dbReference type="RefSeq" id="WP_344801112.1">
    <property type="nucleotide sequence ID" value="NZ_BAABAB010000002.1"/>
</dbReference>
<proteinExistence type="inferred from homology"/>
<dbReference type="Proteomes" id="UP001501490">
    <property type="component" value="Unassembled WGS sequence"/>
</dbReference>
<comment type="function">
    <text evidence="2">Involved in the biosynthesis of a nickel-pincer cofactor ((SCS)Ni(II) pincer complex). Binds Ni(2+), and functions in nickel delivery to pyridinium-3,5-bisthiocarboxylic acid mononucleotide (P2TMN), to form the mature cofactor. Is thus probably required for the activation of nickel-pincer cofactor-dependent enzymes.</text>
</comment>
<accession>A0ABP6ZA64</accession>
<dbReference type="NCBIfam" id="TIGR00299">
    <property type="entry name" value="nickel pincer cofactor biosynthesis protein LarC"/>
    <property type="match status" value="1"/>
</dbReference>
<reference evidence="4" key="1">
    <citation type="journal article" date="2019" name="Int. J. Syst. Evol. Microbiol.">
        <title>The Global Catalogue of Microorganisms (GCM) 10K type strain sequencing project: providing services to taxonomists for standard genome sequencing and annotation.</title>
        <authorList>
            <consortium name="The Broad Institute Genomics Platform"/>
            <consortium name="The Broad Institute Genome Sequencing Center for Infectious Disease"/>
            <person name="Wu L."/>
            <person name="Ma J."/>
        </authorList>
    </citation>
    <scope>NUCLEOTIDE SEQUENCE [LARGE SCALE GENOMIC DNA]</scope>
    <source>
        <strain evidence="4">JCM 16929</strain>
    </source>
</reference>
<keyword evidence="1 2" id="KW-0533">Nickel</keyword>
<comment type="catalytic activity">
    <reaction evidence="2">
        <text>Ni(II)-pyridinium-3,5-bisthiocarboxylate mononucleotide = pyridinium-3,5-bisthiocarboxylate mononucleotide + Ni(2+)</text>
        <dbReference type="Rhea" id="RHEA:54784"/>
        <dbReference type="ChEBI" id="CHEBI:49786"/>
        <dbReference type="ChEBI" id="CHEBI:137372"/>
        <dbReference type="ChEBI" id="CHEBI:137373"/>
        <dbReference type="EC" id="4.99.1.12"/>
    </reaction>
</comment>
<keyword evidence="2" id="KW-0456">Lyase</keyword>
<sequence length="406" mass="41901">MAERLGWVDASAGVAGDMLLGALLDAGVDPAVVRTAVDAVLPGAVEITYRQVTRAGLRATKADVRPLLDDPPHRTWRDIEGMLRSASLAEDVRVRALAVFGRLAEAEARVHGIAAADVHFHEVGALDSIADVVGVCAGLDSLGLDRLVVGRIALGSGTTRAAHGRLAVPVPAVLELSTGWQVSAGGEGELTTPTGMALLMTLADGNADLPAVTVERSGVGAGSRDTPGRANVTRLVIGTAQQVGGAADELLLLETNVDDLDPRLWPGVLAGLLAAGAADAWLTPILAKKGRPAHVLSVLVRPEQRDAALDLVLGRTSSLGVRIQPVARYAVPRLMVDVALAHGSIAVKVGHRNGVVLQVTPEFADVAAYARAHGRAEQEVMADALAAAVRLGYRAGAPLPEPDPPG</sequence>
<dbReference type="InterPro" id="IPR002822">
    <property type="entry name" value="Ni_insertion"/>
</dbReference>
<comment type="similarity">
    <text evidence="2">Belongs to the LarC family.</text>
</comment>
<evidence type="ECO:0000313" key="4">
    <source>
        <dbReference type="Proteomes" id="UP001501490"/>
    </source>
</evidence>
<keyword evidence="4" id="KW-1185">Reference proteome</keyword>
<evidence type="ECO:0000256" key="2">
    <source>
        <dbReference type="HAMAP-Rule" id="MF_01074"/>
    </source>
</evidence>
<dbReference type="Gene3D" id="3.30.70.1380">
    <property type="entry name" value="Transcriptional regulatory protein pf0864 domain like"/>
    <property type="match status" value="1"/>
</dbReference>